<evidence type="ECO:0000313" key="4">
    <source>
        <dbReference type="EMBL" id="GAA4026773.1"/>
    </source>
</evidence>
<sequence>MNMLPLTATHWPAVRAIYAEGMATGTATFTTEPPTWEAWDAGHLPACRLVAADATGTVLGWVALSPVSGRCVYAGVAEVSVYVGAAARGQGVGLGLMKALVTESEKNDLWTLQAGIFPENTASVRLHEAVGFRLVGRRERIGQLHGVWHDTLLLERRSTVVGSTDTIQA</sequence>
<evidence type="ECO:0000256" key="2">
    <source>
        <dbReference type="ARBA" id="ARBA00023315"/>
    </source>
</evidence>
<evidence type="ECO:0000256" key="1">
    <source>
        <dbReference type="ARBA" id="ARBA00022679"/>
    </source>
</evidence>
<feature type="domain" description="N-acetyltransferase" evidence="3">
    <location>
        <begin position="1"/>
        <end position="153"/>
    </location>
</feature>
<keyword evidence="1" id="KW-0808">Transferase</keyword>
<protein>
    <submittedName>
        <fullName evidence="4">GNAT family N-acetyltransferase</fullName>
    </submittedName>
</protein>
<keyword evidence="5" id="KW-1185">Reference proteome</keyword>
<dbReference type="PANTHER" id="PTHR43072">
    <property type="entry name" value="N-ACETYLTRANSFERASE"/>
    <property type="match status" value="1"/>
</dbReference>
<dbReference type="InterPro" id="IPR000182">
    <property type="entry name" value="GNAT_dom"/>
</dbReference>
<reference evidence="5" key="1">
    <citation type="journal article" date="2019" name="Int. J. Syst. Evol. Microbiol.">
        <title>The Global Catalogue of Microorganisms (GCM) 10K type strain sequencing project: providing services to taxonomists for standard genome sequencing and annotation.</title>
        <authorList>
            <consortium name="The Broad Institute Genomics Platform"/>
            <consortium name="The Broad Institute Genome Sequencing Center for Infectious Disease"/>
            <person name="Wu L."/>
            <person name="Ma J."/>
        </authorList>
    </citation>
    <scope>NUCLEOTIDE SEQUENCE [LARGE SCALE GENOMIC DNA]</scope>
    <source>
        <strain evidence="5">JCM 17225</strain>
    </source>
</reference>
<accession>A0ABP7TJ27</accession>
<evidence type="ECO:0000313" key="5">
    <source>
        <dbReference type="Proteomes" id="UP001501469"/>
    </source>
</evidence>
<dbReference type="InterPro" id="IPR016181">
    <property type="entry name" value="Acyl_CoA_acyltransferase"/>
</dbReference>
<proteinExistence type="predicted"/>
<dbReference type="Gene3D" id="3.40.630.30">
    <property type="match status" value="1"/>
</dbReference>
<dbReference type="RefSeq" id="WP_345050681.1">
    <property type="nucleotide sequence ID" value="NZ_BAABDK010000008.1"/>
</dbReference>
<keyword evidence="2" id="KW-0012">Acyltransferase</keyword>
<dbReference type="SUPFAM" id="SSF55729">
    <property type="entry name" value="Acyl-CoA N-acyltransferases (Nat)"/>
    <property type="match status" value="1"/>
</dbReference>
<evidence type="ECO:0000259" key="3">
    <source>
        <dbReference type="PROSITE" id="PS51186"/>
    </source>
</evidence>
<comment type="caution">
    <text evidence="4">The sequence shown here is derived from an EMBL/GenBank/DDBJ whole genome shotgun (WGS) entry which is preliminary data.</text>
</comment>
<dbReference type="PANTHER" id="PTHR43072:SF23">
    <property type="entry name" value="UPF0039 PROTEIN C11D3.02C"/>
    <property type="match status" value="1"/>
</dbReference>
<organism evidence="4 5">
    <name type="scientific">Hymenobacter glaciei</name>
    <dbReference type="NCBI Taxonomy" id="877209"/>
    <lineage>
        <taxon>Bacteria</taxon>
        <taxon>Pseudomonadati</taxon>
        <taxon>Bacteroidota</taxon>
        <taxon>Cytophagia</taxon>
        <taxon>Cytophagales</taxon>
        <taxon>Hymenobacteraceae</taxon>
        <taxon>Hymenobacter</taxon>
    </lineage>
</organism>
<dbReference type="Pfam" id="PF00583">
    <property type="entry name" value="Acetyltransf_1"/>
    <property type="match status" value="1"/>
</dbReference>
<dbReference type="Proteomes" id="UP001501469">
    <property type="component" value="Unassembled WGS sequence"/>
</dbReference>
<dbReference type="EMBL" id="BAABDK010000008">
    <property type="protein sequence ID" value="GAA4026773.1"/>
    <property type="molecule type" value="Genomic_DNA"/>
</dbReference>
<name>A0ABP7TJ27_9BACT</name>
<dbReference type="PROSITE" id="PS51186">
    <property type="entry name" value="GNAT"/>
    <property type="match status" value="1"/>
</dbReference>
<gene>
    <name evidence="4" type="ORF">GCM10022409_08420</name>
</gene>